<dbReference type="Pfam" id="PF02585">
    <property type="entry name" value="PIG-L"/>
    <property type="match status" value="1"/>
</dbReference>
<dbReference type="RefSeq" id="WP_353550659.1">
    <property type="nucleotide sequence ID" value="NZ_AP029612.1"/>
</dbReference>
<dbReference type="Gene3D" id="3.40.50.10320">
    <property type="entry name" value="LmbE-like"/>
    <property type="match status" value="1"/>
</dbReference>
<name>A0AAT9GIC3_9BACT</name>
<evidence type="ECO:0000313" key="1">
    <source>
        <dbReference type="EMBL" id="BFG70378.1"/>
    </source>
</evidence>
<reference evidence="1" key="1">
    <citation type="submission" date="2024-02" db="EMBL/GenBank/DDBJ databases">
        <title>Sediminibacterium planktonica sp. nov. and Sediminibacterium longus sp. nov., isolated from surface lake and river water.</title>
        <authorList>
            <person name="Watanabe K."/>
            <person name="Takemine S."/>
            <person name="Ishii Y."/>
            <person name="Ogata Y."/>
            <person name="Shindo C."/>
            <person name="Suda W."/>
        </authorList>
    </citation>
    <scope>NUCLEOTIDE SEQUENCE</scope>
    <source>
        <strain evidence="1">KACHI17</strain>
    </source>
</reference>
<dbReference type="AlphaFoldDB" id="A0AAT9GIC3"/>
<dbReference type="SUPFAM" id="SSF102588">
    <property type="entry name" value="LmbE-like"/>
    <property type="match status" value="1"/>
</dbReference>
<dbReference type="InterPro" id="IPR024078">
    <property type="entry name" value="LmbE-like_dom_sf"/>
</dbReference>
<organism evidence="1">
    <name type="scientific">Sediminibacterium sp. KACHI17</name>
    <dbReference type="NCBI Taxonomy" id="1751071"/>
    <lineage>
        <taxon>Bacteria</taxon>
        <taxon>Pseudomonadati</taxon>
        <taxon>Bacteroidota</taxon>
        <taxon>Chitinophagia</taxon>
        <taxon>Chitinophagales</taxon>
        <taxon>Chitinophagaceae</taxon>
        <taxon>Sediminibacterium</taxon>
    </lineage>
</organism>
<dbReference type="EMBL" id="AP029612">
    <property type="protein sequence ID" value="BFG70378.1"/>
    <property type="molecule type" value="Genomic_DNA"/>
</dbReference>
<gene>
    <name evidence="1" type="ORF">KACHI17_12590</name>
</gene>
<dbReference type="InterPro" id="IPR003737">
    <property type="entry name" value="GlcNAc_PI_deacetylase-related"/>
</dbReference>
<protein>
    <submittedName>
        <fullName evidence="1">PIG-L family deacetylase</fullName>
    </submittedName>
</protein>
<sequence length="225" mass="25806">MSKRKVVIVSAHPDDETLGAGGTLLKHKQKGDELYWIIATSIFETQGYSKERIAKRKEEIDIVAAKYGFLQVFNLGYPTMSLSASSVITMVPEISKIFLSIEPEIIYLINRSDAHSDHRYLFDSVVACTKSFRYPFIKQVLMYECISETEFAPALSERLFMPNYFIDITEQFNEKISILNIFESEIHEHPFPRSLRNVEALAIFRGATVGVKYAEAFQLIKFIEK</sequence>
<accession>A0AAT9GIC3</accession>
<proteinExistence type="predicted"/>